<dbReference type="Pfam" id="PF00899">
    <property type="entry name" value="ThiF"/>
    <property type="match status" value="1"/>
</dbReference>
<name>A0A1H6BHT7_9RHOB</name>
<evidence type="ECO:0000313" key="3">
    <source>
        <dbReference type="Proteomes" id="UP000236752"/>
    </source>
</evidence>
<dbReference type="SUPFAM" id="SSF69572">
    <property type="entry name" value="Activating enzymes of the ubiquitin-like proteins"/>
    <property type="match status" value="1"/>
</dbReference>
<protein>
    <submittedName>
        <fullName evidence="2">Molybdopterin or thiamine biosynthesis adenylyltransferase</fullName>
    </submittedName>
</protein>
<dbReference type="InterPro" id="IPR035985">
    <property type="entry name" value="Ubiquitin-activating_enz"/>
</dbReference>
<proteinExistence type="predicted"/>
<dbReference type="RefSeq" id="WP_103911672.1">
    <property type="nucleotide sequence ID" value="NZ_FNUZ01000007.1"/>
</dbReference>
<accession>A0A1H6BHT7</accession>
<dbReference type="GO" id="GO:0008641">
    <property type="term" value="F:ubiquitin-like modifier activating enzyme activity"/>
    <property type="evidence" value="ECO:0007669"/>
    <property type="project" value="InterPro"/>
</dbReference>
<organism evidence="2 3">
    <name type="scientific">Thalassococcus halodurans</name>
    <dbReference type="NCBI Taxonomy" id="373675"/>
    <lineage>
        <taxon>Bacteria</taxon>
        <taxon>Pseudomonadati</taxon>
        <taxon>Pseudomonadota</taxon>
        <taxon>Alphaproteobacteria</taxon>
        <taxon>Rhodobacterales</taxon>
        <taxon>Roseobacteraceae</taxon>
        <taxon>Thalassococcus</taxon>
    </lineage>
</organism>
<evidence type="ECO:0000259" key="1">
    <source>
        <dbReference type="Pfam" id="PF00899"/>
    </source>
</evidence>
<keyword evidence="3" id="KW-1185">Reference proteome</keyword>
<dbReference type="EMBL" id="FNUZ01000007">
    <property type="protein sequence ID" value="SEG59786.1"/>
    <property type="molecule type" value="Genomic_DNA"/>
</dbReference>
<feature type="domain" description="THIF-type NAD/FAD binding fold" evidence="1">
    <location>
        <begin position="4"/>
        <end position="227"/>
    </location>
</feature>
<dbReference type="Gene3D" id="3.40.50.720">
    <property type="entry name" value="NAD(P)-binding Rossmann-like Domain"/>
    <property type="match status" value="1"/>
</dbReference>
<dbReference type="GO" id="GO:0005737">
    <property type="term" value="C:cytoplasm"/>
    <property type="evidence" value="ECO:0007669"/>
    <property type="project" value="TreeGrafter"/>
</dbReference>
<keyword evidence="2" id="KW-0808">Transferase</keyword>
<evidence type="ECO:0000313" key="2">
    <source>
        <dbReference type="EMBL" id="SEG59786.1"/>
    </source>
</evidence>
<dbReference type="PANTHER" id="PTHR10953">
    <property type="entry name" value="UBIQUITIN-ACTIVATING ENZYME E1"/>
    <property type="match status" value="1"/>
</dbReference>
<sequence>MTRYARQQAVIGAEAQARLAKASVLVVGAGGLAAPVLQYLAGAGVGSLRVVDADVVSLSNLHRQTLFRAAQIGMPKVIAVQEALSGLNPDVRIIAEQAALMPANAEALCDGATVVLDCADSFAVSYILSDVCKDQGIPLISASVSGTDGYVGGFCGGKPSLRAVFPDLPEHLGSCAVEGVLGPVVGVIGSLQAQMALTVAAGDPAPLGQITTFDAAGQRFGGFRFDSAPEPDRQAVFIDPDAVRTDDWLVDLRGAEEAPLVHPDARRLTVDTFGPDGPMPEAGQRAVLCCKSGLRAWTAAQRLSLVWQGDIALIALPDFPNNS</sequence>
<dbReference type="CDD" id="cd00757">
    <property type="entry name" value="ThiF_MoeB_HesA_family"/>
    <property type="match status" value="1"/>
</dbReference>
<dbReference type="GO" id="GO:0004792">
    <property type="term" value="F:thiosulfate-cyanide sulfurtransferase activity"/>
    <property type="evidence" value="ECO:0007669"/>
    <property type="project" value="TreeGrafter"/>
</dbReference>
<dbReference type="AlphaFoldDB" id="A0A1H6BHT7"/>
<dbReference type="Proteomes" id="UP000236752">
    <property type="component" value="Unassembled WGS sequence"/>
</dbReference>
<dbReference type="InterPro" id="IPR045886">
    <property type="entry name" value="ThiF/MoeB/HesA"/>
</dbReference>
<dbReference type="GO" id="GO:0016779">
    <property type="term" value="F:nucleotidyltransferase activity"/>
    <property type="evidence" value="ECO:0007669"/>
    <property type="project" value="UniProtKB-KW"/>
</dbReference>
<reference evidence="2 3" key="1">
    <citation type="submission" date="2016-10" db="EMBL/GenBank/DDBJ databases">
        <authorList>
            <person name="de Groot N.N."/>
        </authorList>
    </citation>
    <scope>NUCLEOTIDE SEQUENCE [LARGE SCALE GENOMIC DNA]</scope>
    <source>
        <strain evidence="2 3">DSM 26915</strain>
    </source>
</reference>
<keyword evidence="2" id="KW-0548">Nucleotidyltransferase</keyword>
<dbReference type="PANTHER" id="PTHR10953:SF102">
    <property type="entry name" value="ADENYLYLTRANSFERASE AND SULFURTRANSFERASE MOCS3"/>
    <property type="match status" value="1"/>
</dbReference>
<dbReference type="OrthoDB" id="9804286at2"/>
<dbReference type="InterPro" id="IPR000594">
    <property type="entry name" value="ThiF_NAD_FAD-bd"/>
</dbReference>
<gene>
    <name evidence="2" type="ORF">SAMN04488045_3533</name>
</gene>